<sequence length="201" mass="22660">MTLGGRRLDPHFHACAFFHGAQEEYRVLAPFIQEGLTSGEKALHVTDPRLVDDHVENLKATGIDVEGCCASGQLEVLTWEHGYLKDGGFDPDSMFALFEQAITQSEAAGYPRMRIIGHMEWALEKRSGVEQLIAYEARVNDFLNEKKQPAVCVYDVQRFDAATMMDVLRTHPMVLIGGMLHENPFFVPPHEFLRDLQARTA</sequence>
<evidence type="ECO:0000313" key="2">
    <source>
        <dbReference type="EMBL" id="GEN13394.1"/>
    </source>
</evidence>
<accession>A0A511TGT5</accession>
<dbReference type="EMBL" id="BJXR01000079">
    <property type="protein sequence ID" value="GEN13394.1"/>
    <property type="molecule type" value="Genomic_DNA"/>
</dbReference>
<dbReference type="Pfam" id="PF14417">
    <property type="entry name" value="MEDS"/>
    <property type="match status" value="1"/>
</dbReference>
<comment type="caution">
    <text evidence="2">The sequence shown here is derived from an EMBL/GenBank/DDBJ whole genome shotgun (WGS) entry which is preliminary data.</text>
</comment>
<evidence type="ECO:0000313" key="3">
    <source>
        <dbReference type="Proteomes" id="UP000321514"/>
    </source>
</evidence>
<protein>
    <recommendedName>
        <fullName evidence="1">MEDS domain-containing protein</fullName>
    </recommendedName>
</protein>
<gene>
    <name evidence="2" type="ORF">MFU01_84310</name>
</gene>
<proteinExistence type="predicted"/>
<dbReference type="RefSeq" id="WP_170300574.1">
    <property type="nucleotide sequence ID" value="NZ_BJXR01000079.1"/>
</dbReference>
<feature type="domain" description="MEDS" evidence="1">
    <location>
        <begin position="13"/>
        <end position="172"/>
    </location>
</feature>
<name>A0A511TGT5_MYXFU</name>
<evidence type="ECO:0000259" key="1">
    <source>
        <dbReference type="Pfam" id="PF14417"/>
    </source>
</evidence>
<dbReference type="AlphaFoldDB" id="A0A511TGT5"/>
<organism evidence="2 3">
    <name type="scientific">Myxococcus fulvus</name>
    <dbReference type="NCBI Taxonomy" id="33"/>
    <lineage>
        <taxon>Bacteria</taxon>
        <taxon>Pseudomonadati</taxon>
        <taxon>Myxococcota</taxon>
        <taxon>Myxococcia</taxon>
        <taxon>Myxococcales</taxon>
        <taxon>Cystobacterineae</taxon>
        <taxon>Myxococcaceae</taxon>
        <taxon>Myxococcus</taxon>
    </lineage>
</organism>
<reference evidence="2 3" key="1">
    <citation type="submission" date="2019-07" db="EMBL/GenBank/DDBJ databases">
        <title>Whole genome shotgun sequence of Myxococcus fulvus NBRC 100333.</title>
        <authorList>
            <person name="Hosoyama A."/>
            <person name="Uohara A."/>
            <person name="Ohji S."/>
            <person name="Ichikawa N."/>
        </authorList>
    </citation>
    <scope>NUCLEOTIDE SEQUENCE [LARGE SCALE GENOMIC DNA]</scope>
    <source>
        <strain evidence="2 3">NBRC 100333</strain>
    </source>
</reference>
<dbReference type="Proteomes" id="UP000321514">
    <property type="component" value="Unassembled WGS sequence"/>
</dbReference>
<dbReference type="InterPro" id="IPR025847">
    <property type="entry name" value="MEDS_domain"/>
</dbReference>